<organism evidence="2 3">
    <name type="scientific">Chitinivorax tropicus</name>
    <dbReference type="NCBI Taxonomy" id="714531"/>
    <lineage>
        <taxon>Bacteria</taxon>
        <taxon>Pseudomonadati</taxon>
        <taxon>Pseudomonadota</taxon>
        <taxon>Betaproteobacteria</taxon>
        <taxon>Chitinivorax</taxon>
    </lineage>
</organism>
<keyword evidence="3" id="KW-1185">Reference proteome</keyword>
<gene>
    <name evidence="2" type="ORF">HNQ59_003039</name>
</gene>
<evidence type="ECO:0000313" key="3">
    <source>
        <dbReference type="Proteomes" id="UP000575898"/>
    </source>
</evidence>
<keyword evidence="1" id="KW-0732">Signal</keyword>
<sequence>MKKAVLVVSVAAALVSVSVWADETNAGRSVFGVVNTGLTYGGDTLGYLEYTDGKRSDLKGGGLLQLGGGLVIRPVGAPYSLMTTINYHVNNVAASNGDATFSRMPLELLGYYHIDSNWRIGGGVRRVLSPKVKMELDGRNLDVDYNDTTGLVLEVGYGVERLWAGLRYVHEQYEAKSVSRYNQSVTVQNAPKQDGSHIGLMGYFMF</sequence>
<evidence type="ECO:0008006" key="4">
    <source>
        <dbReference type="Google" id="ProtNLM"/>
    </source>
</evidence>
<dbReference type="Proteomes" id="UP000575898">
    <property type="component" value="Unassembled WGS sequence"/>
</dbReference>
<feature type="signal peptide" evidence="1">
    <location>
        <begin position="1"/>
        <end position="21"/>
    </location>
</feature>
<proteinExistence type="predicted"/>
<feature type="chain" id="PRO_5032921641" description="Outer membrane protein beta-barrel domain-containing protein" evidence="1">
    <location>
        <begin position="22"/>
        <end position="206"/>
    </location>
</feature>
<comment type="caution">
    <text evidence="2">The sequence shown here is derived from an EMBL/GenBank/DDBJ whole genome shotgun (WGS) entry which is preliminary data.</text>
</comment>
<evidence type="ECO:0000256" key="1">
    <source>
        <dbReference type="SAM" id="SignalP"/>
    </source>
</evidence>
<name>A0A840MX55_9PROT</name>
<evidence type="ECO:0000313" key="2">
    <source>
        <dbReference type="EMBL" id="MBB5019731.1"/>
    </source>
</evidence>
<dbReference type="AlphaFoldDB" id="A0A840MX55"/>
<protein>
    <recommendedName>
        <fullName evidence="4">Outer membrane protein beta-barrel domain-containing protein</fullName>
    </recommendedName>
</protein>
<reference evidence="2 3" key="1">
    <citation type="submission" date="2020-08" db="EMBL/GenBank/DDBJ databases">
        <title>Genomic Encyclopedia of Type Strains, Phase IV (KMG-IV): sequencing the most valuable type-strain genomes for metagenomic binning, comparative biology and taxonomic classification.</title>
        <authorList>
            <person name="Goeker M."/>
        </authorList>
    </citation>
    <scope>NUCLEOTIDE SEQUENCE [LARGE SCALE GENOMIC DNA]</scope>
    <source>
        <strain evidence="2 3">DSM 27165</strain>
    </source>
</reference>
<accession>A0A840MX55</accession>
<dbReference type="EMBL" id="JACHHY010000019">
    <property type="protein sequence ID" value="MBB5019731.1"/>
    <property type="molecule type" value="Genomic_DNA"/>
</dbReference>
<dbReference type="RefSeq" id="WP_184041049.1">
    <property type="nucleotide sequence ID" value="NZ_JACHHY010000019.1"/>
</dbReference>